<reference evidence="2" key="2">
    <citation type="submission" date="2021-08" db="EMBL/GenBank/DDBJ databases">
        <authorList>
            <person name="Gostincar C."/>
            <person name="Sun X."/>
            <person name="Song Z."/>
            <person name="Gunde-Cimerman N."/>
        </authorList>
    </citation>
    <scope>NUCLEOTIDE SEQUENCE</scope>
    <source>
        <strain evidence="2">EXF-9298</strain>
    </source>
</reference>
<feature type="compositionally biased region" description="Basic and acidic residues" evidence="1">
    <location>
        <begin position="62"/>
        <end position="72"/>
    </location>
</feature>
<comment type="caution">
    <text evidence="2">The sequence shown here is derived from an EMBL/GenBank/DDBJ whole genome shotgun (WGS) entry which is preliminary data.</text>
</comment>
<feature type="region of interest" description="Disordered" evidence="1">
    <location>
        <begin position="62"/>
        <end position="85"/>
    </location>
</feature>
<gene>
    <name evidence="2" type="ORF">KCU98_g20473</name>
</gene>
<protein>
    <submittedName>
        <fullName evidence="2">Uncharacterized protein</fullName>
    </submittedName>
</protein>
<accession>A0A9P8JIR6</accession>
<dbReference type="Proteomes" id="UP000729357">
    <property type="component" value="Unassembled WGS sequence"/>
</dbReference>
<proteinExistence type="predicted"/>
<feature type="non-terminal residue" evidence="2">
    <location>
        <position position="305"/>
    </location>
</feature>
<evidence type="ECO:0000256" key="1">
    <source>
        <dbReference type="SAM" id="MobiDB-lite"/>
    </source>
</evidence>
<evidence type="ECO:0000313" key="2">
    <source>
        <dbReference type="EMBL" id="KAG9931732.1"/>
    </source>
</evidence>
<dbReference type="AlphaFoldDB" id="A0A9P8JIR6"/>
<evidence type="ECO:0000313" key="3">
    <source>
        <dbReference type="Proteomes" id="UP000729357"/>
    </source>
</evidence>
<reference evidence="2" key="1">
    <citation type="journal article" date="2021" name="J Fungi (Basel)">
        <title>Virulence traits and population genomics of the black yeast Aureobasidium melanogenum.</title>
        <authorList>
            <person name="Cernosa A."/>
            <person name="Sun X."/>
            <person name="Gostincar C."/>
            <person name="Fang C."/>
            <person name="Gunde-Cimerman N."/>
            <person name="Song Z."/>
        </authorList>
    </citation>
    <scope>NUCLEOTIDE SEQUENCE</scope>
    <source>
        <strain evidence="2">EXF-9298</strain>
    </source>
</reference>
<organism evidence="2 3">
    <name type="scientific">Aureobasidium melanogenum</name>
    <name type="common">Aureobasidium pullulans var. melanogenum</name>
    <dbReference type="NCBI Taxonomy" id="46634"/>
    <lineage>
        <taxon>Eukaryota</taxon>
        <taxon>Fungi</taxon>
        <taxon>Dikarya</taxon>
        <taxon>Ascomycota</taxon>
        <taxon>Pezizomycotina</taxon>
        <taxon>Dothideomycetes</taxon>
        <taxon>Dothideomycetidae</taxon>
        <taxon>Dothideales</taxon>
        <taxon>Saccotheciaceae</taxon>
        <taxon>Aureobasidium</taxon>
    </lineage>
</organism>
<dbReference type="EMBL" id="JAHFXS010006516">
    <property type="protein sequence ID" value="KAG9931732.1"/>
    <property type="molecule type" value="Genomic_DNA"/>
</dbReference>
<keyword evidence="3" id="KW-1185">Reference proteome</keyword>
<sequence>MGMEVTNKLSRKWRENSAEMAQSQMRNVDKLKSDILGRFSNMQKHAMRLEQEVRDFRKAFESWKDGSPERQSKSISSNMPDEAESTIQADIREEISQKQMQQTLIEHTQMQRRMDEKTQAFRDQQVITLAGIKSQVDAIVSGLPNSKEAVTSLKQAAQYFREASEKLERLKGDPDITDIPLDLQDNRADFVESDRACGVLERLQRAVDVPEALDRTGYFTSTPAHETQLRDFGTGHKGDPMLDMSRSPGYSTPSVSWPGYGSRVLTIESVDGVNQLTQCNDERRLPNISTVFGELRIYKECEYLK</sequence>
<name>A0A9P8JIR6_AURME</name>